<dbReference type="PANTHER" id="PTHR12674:SF2">
    <property type="entry name" value="PREFOLDIN SUBUNIT 5"/>
    <property type="match status" value="1"/>
</dbReference>
<keyword evidence="3" id="KW-0175">Coiled coil</keyword>
<dbReference type="GO" id="GO:1990115">
    <property type="term" value="P:RNA polymerase III assembly"/>
    <property type="evidence" value="ECO:0007669"/>
    <property type="project" value="TreeGrafter"/>
</dbReference>
<comment type="similarity">
    <text evidence="1">Belongs to the prefoldin subunit alpha family.</text>
</comment>
<dbReference type="InterPro" id="IPR004127">
    <property type="entry name" value="Prefoldin_subunit_alpha"/>
</dbReference>
<dbReference type="GO" id="GO:1990114">
    <property type="term" value="P:RNA polymerase II core complex assembly"/>
    <property type="evidence" value="ECO:0007669"/>
    <property type="project" value="TreeGrafter"/>
</dbReference>
<dbReference type="Pfam" id="PF02996">
    <property type="entry name" value="Prefoldin"/>
    <property type="match status" value="1"/>
</dbReference>
<dbReference type="NCBIfam" id="TIGR00293">
    <property type="entry name" value="prefoldin subunit alpha"/>
    <property type="match status" value="1"/>
</dbReference>
<dbReference type="OrthoDB" id="10267474at2759"/>
<dbReference type="FunFam" id="1.10.287.370:FF:000004">
    <property type="entry name" value="Probable prefoldin subunit 5"/>
    <property type="match status" value="1"/>
</dbReference>
<protein>
    <submittedName>
        <fullName evidence="4">Prefoldin alpha subunit</fullName>
    </submittedName>
</protein>
<dbReference type="Proteomes" id="UP000305067">
    <property type="component" value="Unassembled WGS sequence"/>
</dbReference>
<dbReference type="GO" id="GO:0051082">
    <property type="term" value="F:unfolded protein binding"/>
    <property type="evidence" value="ECO:0007669"/>
    <property type="project" value="InterPro"/>
</dbReference>
<dbReference type="PANTHER" id="PTHR12674">
    <property type="entry name" value="PREFOLDIN SUBUNIT 5"/>
    <property type="match status" value="1"/>
</dbReference>
<feature type="non-terminal residue" evidence="4">
    <location>
        <position position="1"/>
    </location>
</feature>
<keyword evidence="2" id="KW-0143">Chaperone</keyword>
<dbReference type="Gene3D" id="1.10.287.370">
    <property type="match status" value="1"/>
</dbReference>
<accession>A0A5C3Q999</accession>
<dbReference type="HAMAP" id="MF_00308">
    <property type="entry name" value="PfdA"/>
    <property type="match status" value="1"/>
</dbReference>
<evidence type="ECO:0000313" key="4">
    <source>
        <dbReference type="EMBL" id="TFK98341.1"/>
    </source>
</evidence>
<dbReference type="GO" id="GO:0005737">
    <property type="term" value="C:cytoplasm"/>
    <property type="evidence" value="ECO:0007669"/>
    <property type="project" value="TreeGrafter"/>
</dbReference>
<evidence type="ECO:0000313" key="5">
    <source>
        <dbReference type="Proteomes" id="UP000305067"/>
    </source>
</evidence>
<dbReference type="CDD" id="cd23157">
    <property type="entry name" value="Prefoldin_5"/>
    <property type="match status" value="1"/>
</dbReference>
<dbReference type="AlphaFoldDB" id="A0A5C3Q999"/>
<name>A0A5C3Q999_9AGAR</name>
<organism evidence="4 5">
    <name type="scientific">Pterulicium gracile</name>
    <dbReference type="NCBI Taxonomy" id="1884261"/>
    <lineage>
        <taxon>Eukaryota</taxon>
        <taxon>Fungi</taxon>
        <taxon>Dikarya</taxon>
        <taxon>Basidiomycota</taxon>
        <taxon>Agaricomycotina</taxon>
        <taxon>Agaricomycetes</taxon>
        <taxon>Agaricomycetidae</taxon>
        <taxon>Agaricales</taxon>
        <taxon>Pleurotineae</taxon>
        <taxon>Pterulaceae</taxon>
        <taxon>Pterulicium</taxon>
    </lineage>
</organism>
<evidence type="ECO:0000256" key="2">
    <source>
        <dbReference type="ARBA" id="ARBA00023186"/>
    </source>
</evidence>
<keyword evidence="5" id="KW-1185">Reference proteome</keyword>
<sequence>QQQVNITDLSVAQLAQVKKQLEDELTHLTNSFAQLKAAQTKFNGCIDNITEVKPESKGKTILVPLTASLYVPGKLTNPEHVIVDVGTGYYIQKTRPQALKYYRGKVDYLKKSIEGLQETIQKKQDNVQYIVSVLQNKIGQEAGASGNS</sequence>
<dbReference type="InterPro" id="IPR009053">
    <property type="entry name" value="Prefoldin"/>
</dbReference>
<feature type="coiled-coil region" evidence="3">
    <location>
        <begin position="11"/>
        <end position="38"/>
    </location>
</feature>
<dbReference type="GO" id="GO:1990113">
    <property type="term" value="P:RNA polymerase I assembly"/>
    <property type="evidence" value="ECO:0007669"/>
    <property type="project" value="TreeGrafter"/>
</dbReference>
<evidence type="ECO:0000256" key="1">
    <source>
        <dbReference type="ARBA" id="ARBA00010048"/>
    </source>
</evidence>
<dbReference type="GO" id="GO:0016272">
    <property type="term" value="C:prefoldin complex"/>
    <property type="evidence" value="ECO:0007669"/>
    <property type="project" value="InterPro"/>
</dbReference>
<dbReference type="InterPro" id="IPR011599">
    <property type="entry name" value="PFD_alpha_archaea"/>
</dbReference>
<dbReference type="STRING" id="1884261.A0A5C3Q999"/>
<proteinExistence type="inferred from homology"/>
<dbReference type="GO" id="GO:0006457">
    <property type="term" value="P:protein folding"/>
    <property type="evidence" value="ECO:0007669"/>
    <property type="project" value="InterPro"/>
</dbReference>
<gene>
    <name evidence="4" type="ORF">BDV98DRAFT_534152</name>
</gene>
<evidence type="ECO:0000256" key="3">
    <source>
        <dbReference type="SAM" id="Coils"/>
    </source>
</evidence>
<dbReference type="SUPFAM" id="SSF46579">
    <property type="entry name" value="Prefoldin"/>
    <property type="match status" value="1"/>
</dbReference>
<dbReference type="EMBL" id="ML178840">
    <property type="protein sequence ID" value="TFK98341.1"/>
    <property type="molecule type" value="Genomic_DNA"/>
</dbReference>
<reference evidence="4 5" key="1">
    <citation type="journal article" date="2019" name="Nat. Ecol. Evol.">
        <title>Megaphylogeny resolves global patterns of mushroom evolution.</title>
        <authorList>
            <person name="Varga T."/>
            <person name="Krizsan K."/>
            <person name="Foldi C."/>
            <person name="Dima B."/>
            <person name="Sanchez-Garcia M."/>
            <person name="Sanchez-Ramirez S."/>
            <person name="Szollosi G.J."/>
            <person name="Szarkandi J.G."/>
            <person name="Papp V."/>
            <person name="Albert L."/>
            <person name="Andreopoulos W."/>
            <person name="Angelini C."/>
            <person name="Antonin V."/>
            <person name="Barry K.W."/>
            <person name="Bougher N.L."/>
            <person name="Buchanan P."/>
            <person name="Buyck B."/>
            <person name="Bense V."/>
            <person name="Catcheside P."/>
            <person name="Chovatia M."/>
            <person name="Cooper J."/>
            <person name="Damon W."/>
            <person name="Desjardin D."/>
            <person name="Finy P."/>
            <person name="Geml J."/>
            <person name="Haridas S."/>
            <person name="Hughes K."/>
            <person name="Justo A."/>
            <person name="Karasinski D."/>
            <person name="Kautmanova I."/>
            <person name="Kiss B."/>
            <person name="Kocsube S."/>
            <person name="Kotiranta H."/>
            <person name="LaButti K.M."/>
            <person name="Lechner B.E."/>
            <person name="Liimatainen K."/>
            <person name="Lipzen A."/>
            <person name="Lukacs Z."/>
            <person name="Mihaltcheva S."/>
            <person name="Morgado L.N."/>
            <person name="Niskanen T."/>
            <person name="Noordeloos M.E."/>
            <person name="Ohm R.A."/>
            <person name="Ortiz-Santana B."/>
            <person name="Ovrebo C."/>
            <person name="Racz N."/>
            <person name="Riley R."/>
            <person name="Savchenko A."/>
            <person name="Shiryaev A."/>
            <person name="Soop K."/>
            <person name="Spirin V."/>
            <person name="Szebenyi C."/>
            <person name="Tomsovsky M."/>
            <person name="Tulloss R.E."/>
            <person name="Uehling J."/>
            <person name="Grigoriev I.V."/>
            <person name="Vagvolgyi C."/>
            <person name="Papp T."/>
            <person name="Martin F.M."/>
            <person name="Miettinen O."/>
            <person name="Hibbett D.S."/>
            <person name="Nagy L.G."/>
        </authorList>
    </citation>
    <scope>NUCLEOTIDE SEQUENCE [LARGE SCALE GENOMIC DNA]</scope>
    <source>
        <strain evidence="4 5">CBS 309.79</strain>
    </source>
</reference>